<organism evidence="2 3">
    <name type="scientific">Zarconia navalis LEGE 11467</name>
    <dbReference type="NCBI Taxonomy" id="1828826"/>
    <lineage>
        <taxon>Bacteria</taxon>
        <taxon>Bacillati</taxon>
        <taxon>Cyanobacteriota</taxon>
        <taxon>Cyanophyceae</taxon>
        <taxon>Oscillatoriophycideae</taxon>
        <taxon>Oscillatoriales</taxon>
        <taxon>Oscillatoriales incertae sedis</taxon>
        <taxon>Zarconia</taxon>
        <taxon>Zarconia navalis</taxon>
    </lineage>
</organism>
<dbReference type="Gene3D" id="1.10.3290.10">
    <property type="entry name" value="Fido-like domain"/>
    <property type="match status" value="1"/>
</dbReference>
<sequence length="217" mass="25212">MTRMYPSDCPEWEYIDFPNREIILKRKTIDLLVQLRRQELDSAASAIDSRPVHRYLFCDLTPTECEYFAGNYRGSDFHCLRHYPIYVKGDARVGARPEIVGERMKQLSQTIQFGLEVLDTTYPRSDTQHGKVKHLLDTIAIACQVFEETLRIHPYANGNGHAARFVVWAILGRYGYWPKRFPISPRPEDLAYVESLVKYRNGNPLPLQEYILECIIG</sequence>
<evidence type="ECO:0000313" key="2">
    <source>
        <dbReference type="EMBL" id="MBE9039984.1"/>
    </source>
</evidence>
<gene>
    <name evidence="2" type="ORF">IQ235_04155</name>
</gene>
<dbReference type="InterPro" id="IPR003812">
    <property type="entry name" value="Fido"/>
</dbReference>
<evidence type="ECO:0000313" key="3">
    <source>
        <dbReference type="Proteomes" id="UP000621799"/>
    </source>
</evidence>
<dbReference type="Proteomes" id="UP000621799">
    <property type="component" value="Unassembled WGS sequence"/>
</dbReference>
<evidence type="ECO:0000259" key="1">
    <source>
        <dbReference type="PROSITE" id="PS51459"/>
    </source>
</evidence>
<proteinExistence type="predicted"/>
<feature type="domain" description="Fido" evidence="1">
    <location>
        <begin position="44"/>
        <end position="213"/>
    </location>
</feature>
<name>A0A928Z7Y9_9CYAN</name>
<dbReference type="EMBL" id="JADEXN010000046">
    <property type="protein sequence ID" value="MBE9039984.1"/>
    <property type="molecule type" value="Genomic_DNA"/>
</dbReference>
<dbReference type="AlphaFoldDB" id="A0A928Z7Y9"/>
<reference evidence="2" key="1">
    <citation type="submission" date="2020-10" db="EMBL/GenBank/DDBJ databases">
        <authorList>
            <person name="Castelo-Branco R."/>
            <person name="Eusebio N."/>
            <person name="Adriana R."/>
            <person name="Vieira A."/>
            <person name="Brugerolle De Fraissinette N."/>
            <person name="Rezende De Castro R."/>
            <person name="Schneider M.P."/>
            <person name="Vasconcelos V."/>
            <person name="Leao P.N."/>
        </authorList>
    </citation>
    <scope>NUCLEOTIDE SEQUENCE</scope>
    <source>
        <strain evidence="2">LEGE 11467</strain>
    </source>
</reference>
<dbReference type="SUPFAM" id="SSF140931">
    <property type="entry name" value="Fic-like"/>
    <property type="match status" value="1"/>
</dbReference>
<dbReference type="InterPro" id="IPR036597">
    <property type="entry name" value="Fido-like_dom_sf"/>
</dbReference>
<protein>
    <submittedName>
        <fullName evidence="2">Fic family protein</fullName>
    </submittedName>
</protein>
<accession>A0A928Z7Y9</accession>
<keyword evidence="3" id="KW-1185">Reference proteome</keyword>
<comment type="caution">
    <text evidence="2">The sequence shown here is derived from an EMBL/GenBank/DDBJ whole genome shotgun (WGS) entry which is preliminary data.</text>
</comment>
<dbReference type="PROSITE" id="PS51459">
    <property type="entry name" value="FIDO"/>
    <property type="match status" value="1"/>
</dbReference>